<dbReference type="Gene3D" id="3.60.60.10">
    <property type="entry name" value="Penicillin V Acylase, Chain A"/>
    <property type="match status" value="1"/>
</dbReference>
<evidence type="ECO:0000313" key="1">
    <source>
        <dbReference type="EMBL" id="CEM32602.1"/>
    </source>
</evidence>
<organism evidence="1">
    <name type="scientific">Chromera velia CCMP2878</name>
    <dbReference type="NCBI Taxonomy" id="1169474"/>
    <lineage>
        <taxon>Eukaryota</taxon>
        <taxon>Sar</taxon>
        <taxon>Alveolata</taxon>
        <taxon>Colpodellida</taxon>
        <taxon>Chromeraceae</taxon>
        <taxon>Chromera</taxon>
    </lineage>
</organism>
<protein>
    <submittedName>
        <fullName evidence="1">Uncharacterized protein</fullName>
    </submittedName>
</protein>
<dbReference type="VEuPathDB" id="CryptoDB:Cvel_22893"/>
<sequence length="636" mass="68838">MLCAVRSSSQSLQLQPASTVSLSGSVTFVTEDSPSYAWTKVAAIRHETTRNGTVLPLSKRSILGADSVPGTFPARGKHPACVAAVVTAQRVKGRTSKFEFPALPTNATYSLIAFGVQNIEDDWVDFTGSQPFGLYTPPQSSPCVPSAYSSSLCTEHITIAADARENVTDIHFTYQATHPLPAALNATVRYRHGEGRLERLKGITTLYLKGSAMERGYAHGYLLAPQIVDMVEFFLLQDMIRDVGYYTDTFLPALHAALALSPQARDGLEGIMAGLRASGASLVVPSLGRAVTHLDILALNVYSDSGAFAPYQPAHAPKPLVPSPHAACSQFVFWGNATSTGETVTGRNMDGEADIRHRTVTNFVMFVVDPSERGLARHVHFLWPGFLGASSGLNEHGFYMMEDAGCHPDSAIAPVGMPFLRDVISNQLMTQVPNPDTDPVAAFEAQMSTQKASTGGSCANGCIFVYAVPSNSCSESSSNAEHGCGFVYEGDLYGGETRVAGRVPPMIEEGIMATNHYYAYNAEPSEPEKCNGMKASFSSLWRYEAGKNRVESLLRAHRPGQRVGIDQAAVQGLLQTVAHGMTEHSIITFPDRRAVAVAVADPNGMWDAPYREYTPFTLDEIFSHFDLQDIFEVNYV</sequence>
<dbReference type="InterPro" id="IPR047803">
    <property type="entry name" value="DCD1A/B-like"/>
</dbReference>
<accession>A0A0G4GQP1</accession>
<name>A0A0G4GQP1_9ALVE</name>
<dbReference type="AlphaFoldDB" id="A0A0G4GQP1"/>
<dbReference type="PANTHER" id="PTHR35190:SF2">
    <property type="entry name" value="PROTEIN DCD1B"/>
    <property type="match status" value="1"/>
</dbReference>
<proteinExistence type="predicted"/>
<reference evidence="1" key="1">
    <citation type="submission" date="2014-11" db="EMBL/GenBank/DDBJ databases">
        <authorList>
            <person name="Otto D Thomas"/>
            <person name="Naeem Raeece"/>
        </authorList>
    </citation>
    <scope>NUCLEOTIDE SEQUENCE</scope>
</reference>
<gene>
    <name evidence="1" type="ORF">Cvel_22893</name>
</gene>
<dbReference type="EMBL" id="CDMZ01001437">
    <property type="protein sequence ID" value="CEM32602.1"/>
    <property type="molecule type" value="Genomic_DNA"/>
</dbReference>
<dbReference type="PANTHER" id="PTHR35190">
    <property type="entry name" value="PROTEIN DCD1B"/>
    <property type="match status" value="1"/>
</dbReference>